<proteinExistence type="predicted"/>
<dbReference type="EMBL" id="CAFZ01000167">
    <property type="protein sequence ID" value="CCA72496.1"/>
    <property type="molecule type" value="Genomic_DNA"/>
</dbReference>
<dbReference type="STRING" id="1109443.G4TME9"/>
<dbReference type="GO" id="GO:0005762">
    <property type="term" value="C:mitochondrial large ribosomal subunit"/>
    <property type="evidence" value="ECO:0007669"/>
    <property type="project" value="TreeGrafter"/>
</dbReference>
<dbReference type="InParanoid" id="G4TME9"/>
<accession>G4TME9</accession>
<dbReference type="InterPro" id="IPR024388">
    <property type="entry name" value="Ribosomal_mL58"/>
</dbReference>
<dbReference type="AlphaFoldDB" id="G4TME9"/>
<evidence type="ECO:0000313" key="2">
    <source>
        <dbReference type="EMBL" id="CCA72496.1"/>
    </source>
</evidence>
<reference evidence="2 3" key="1">
    <citation type="journal article" date="2011" name="PLoS Pathog.">
        <title>Endophytic Life Strategies Decoded by Genome and Transcriptome Analyses of the Mutualistic Root Symbiont Piriformospora indica.</title>
        <authorList>
            <person name="Zuccaro A."/>
            <person name="Lahrmann U."/>
            <person name="Guldener U."/>
            <person name="Langen G."/>
            <person name="Pfiffi S."/>
            <person name="Biedenkopf D."/>
            <person name="Wong P."/>
            <person name="Samans B."/>
            <person name="Grimm C."/>
            <person name="Basiewicz M."/>
            <person name="Murat C."/>
            <person name="Martin F."/>
            <person name="Kogel K.H."/>
        </authorList>
    </citation>
    <scope>NUCLEOTIDE SEQUENCE [LARGE SCALE GENOMIC DNA]</scope>
    <source>
        <strain evidence="2 3">DSM 11827</strain>
    </source>
</reference>
<organism evidence="2 3">
    <name type="scientific">Serendipita indica (strain DSM 11827)</name>
    <name type="common">Root endophyte fungus</name>
    <name type="synonym">Piriformospora indica</name>
    <dbReference type="NCBI Taxonomy" id="1109443"/>
    <lineage>
        <taxon>Eukaryota</taxon>
        <taxon>Fungi</taxon>
        <taxon>Dikarya</taxon>
        <taxon>Basidiomycota</taxon>
        <taxon>Agaricomycotina</taxon>
        <taxon>Agaricomycetes</taxon>
        <taxon>Sebacinales</taxon>
        <taxon>Serendipitaceae</taxon>
        <taxon>Serendipita</taxon>
    </lineage>
</organism>
<sequence>MLAAARILRVPVGFQNDLNILKPILYDQRRQFVKPRTKIKDPLADAPSTTLSYPSVTETKDIPEDGASADKLTFIHRPPPTSPSPYSMINAPSSPLLRTPKQHQGPYKGFVKLLPGKAPIISLDGEIGEAQRFTPLTSSQLQQRHASEPPLLRPYPHEKTRHLTAEELSRMRTLRETNPKLYTRSKLAKMFNCAPVFVSMAAPLPRDKLKEVWKAQEDEKKGWTWRKQALREMRRKRRNLW</sequence>
<dbReference type="OMA" id="LGWGDGP"/>
<protein>
    <submittedName>
        <fullName evidence="2">Uncharacterized protein</fullName>
    </submittedName>
</protein>
<dbReference type="PANTHER" id="PTHR28266:SF1">
    <property type="entry name" value="LARGE RIBOSOMAL SUBUNIT PROTEIN ML58"/>
    <property type="match status" value="1"/>
</dbReference>
<dbReference type="Pfam" id="PF12824">
    <property type="entry name" value="MRP-L20"/>
    <property type="match status" value="1"/>
</dbReference>
<dbReference type="GO" id="GO:0003735">
    <property type="term" value="F:structural constituent of ribosome"/>
    <property type="evidence" value="ECO:0007669"/>
    <property type="project" value="TreeGrafter"/>
</dbReference>
<dbReference type="Proteomes" id="UP000007148">
    <property type="component" value="Unassembled WGS sequence"/>
</dbReference>
<evidence type="ECO:0000256" key="1">
    <source>
        <dbReference type="SAM" id="MobiDB-lite"/>
    </source>
</evidence>
<dbReference type="HOGENOM" id="CLU_100683_0_0_1"/>
<keyword evidence="3" id="KW-1185">Reference proteome</keyword>
<dbReference type="PANTHER" id="PTHR28266">
    <property type="entry name" value="54S RIBOSOMAL PROTEIN L20, MITOCHONDRIAL"/>
    <property type="match status" value="1"/>
</dbReference>
<dbReference type="OrthoDB" id="6021263at2759"/>
<feature type="compositionally biased region" description="Polar residues" evidence="1">
    <location>
        <begin position="47"/>
        <end position="57"/>
    </location>
</feature>
<comment type="caution">
    <text evidence="2">The sequence shown here is derived from an EMBL/GenBank/DDBJ whole genome shotgun (WGS) entry which is preliminary data.</text>
</comment>
<name>G4TME9_SERID</name>
<gene>
    <name evidence="2" type="ORF">PIIN_06431</name>
</gene>
<dbReference type="eggNOG" id="ENOG502S0A4">
    <property type="taxonomic scope" value="Eukaryota"/>
</dbReference>
<feature type="region of interest" description="Disordered" evidence="1">
    <location>
        <begin position="43"/>
        <end position="64"/>
    </location>
</feature>
<evidence type="ECO:0000313" key="3">
    <source>
        <dbReference type="Proteomes" id="UP000007148"/>
    </source>
</evidence>